<comment type="caution">
    <text evidence="9">The sequence shown here is derived from an EMBL/GenBank/DDBJ whole genome shotgun (WGS) entry which is preliminary data.</text>
</comment>
<dbReference type="Proteomes" id="UP000481339">
    <property type="component" value="Unassembled WGS sequence"/>
</dbReference>
<feature type="coiled-coil region" evidence="6">
    <location>
        <begin position="820"/>
        <end position="866"/>
    </location>
</feature>
<reference evidence="9 10" key="1">
    <citation type="submission" date="2019-09" db="EMBL/GenBank/DDBJ databases">
        <title>Phylogeny of genus Pseudoclavibacter and closely related genus.</title>
        <authorList>
            <person name="Li Y."/>
        </authorList>
    </citation>
    <scope>NUCLEOTIDE SEQUENCE [LARGE SCALE GENOMIC DNA]</scope>
    <source>
        <strain evidence="9 10">JCM 16921</strain>
    </source>
</reference>
<feature type="coiled-coil region" evidence="6">
    <location>
        <begin position="167"/>
        <end position="201"/>
    </location>
</feature>
<feature type="compositionally biased region" description="Basic and acidic residues" evidence="7">
    <location>
        <begin position="461"/>
        <end position="471"/>
    </location>
</feature>
<evidence type="ECO:0000313" key="10">
    <source>
        <dbReference type="Proteomes" id="UP000481339"/>
    </source>
</evidence>
<keyword evidence="5 6" id="KW-0238">DNA-binding</keyword>
<evidence type="ECO:0000259" key="8">
    <source>
        <dbReference type="SMART" id="SM00968"/>
    </source>
</evidence>
<feature type="binding site" evidence="6">
    <location>
        <begin position="32"/>
        <end position="39"/>
    </location>
    <ligand>
        <name>ATP</name>
        <dbReference type="ChEBI" id="CHEBI:30616"/>
    </ligand>
</feature>
<dbReference type="GO" id="GO:0005524">
    <property type="term" value="F:ATP binding"/>
    <property type="evidence" value="ECO:0007669"/>
    <property type="project" value="UniProtKB-UniRule"/>
</dbReference>
<keyword evidence="3 6" id="KW-0067">ATP-binding</keyword>
<organism evidence="9 10">
    <name type="scientific">Pseudoclavibacter caeni</name>
    <dbReference type="NCBI Taxonomy" id="908846"/>
    <lineage>
        <taxon>Bacteria</taxon>
        <taxon>Bacillati</taxon>
        <taxon>Actinomycetota</taxon>
        <taxon>Actinomycetes</taxon>
        <taxon>Micrococcales</taxon>
        <taxon>Microbacteriaceae</taxon>
        <taxon>Pseudoclavibacter</taxon>
    </lineage>
</organism>
<keyword evidence="10" id="KW-1185">Reference proteome</keyword>
<dbReference type="GO" id="GO:0030261">
    <property type="term" value="P:chromosome condensation"/>
    <property type="evidence" value="ECO:0007669"/>
    <property type="project" value="InterPro"/>
</dbReference>
<dbReference type="Pfam" id="PF06470">
    <property type="entry name" value="SMC_hinge"/>
    <property type="match status" value="1"/>
</dbReference>
<accession>A0A7C8BRU7</accession>
<dbReference type="Gene3D" id="3.30.70.1620">
    <property type="match status" value="1"/>
</dbReference>
<dbReference type="InterPro" id="IPR024704">
    <property type="entry name" value="SMC"/>
</dbReference>
<dbReference type="SMART" id="SM00968">
    <property type="entry name" value="SMC_hinge"/>
    <property type="match status" value="1"/>
</dbReference>
<dbReference type="SUPFAM" id="SSF52540">
    <property type="entry name" value="P-loop containing nucleoside triphosphate hydrolases"/>
    <property type="match status" value="1"/>
</dbReference>
<dbReference type="CDD" id="cd03278">
    <property type="entry name" value="ABC_SMC_barmotin"/>
    <property type="match status" value="1"/>
</dbReference>
<keyword evidence="1 6" id="KW-0963">Cytoplasm</keyword>
<proteinExistence type="inferred from homology"/>
<dbReference type="GO" id="GO:0003677">
    <property type="term" value="F:DNA binding"/>
    <property type="evidence" value="ECO:0007669"/>
    <property type="project" value="UniProtKB-UniRule"/>
</dbReference>
<gene>
    <name evidence="6 9" type="primary">smc</name>
    <name evidence="9" type="ORF">F8O02_04735</name>
</gene>
<feature type="coiled-coil region" evidence="6">
    <location>
        <begin position="987"/>
        <end position="1035"/>
    </location>
</feature>
<name>A0A7C8BRU7_9MICO</name>
<feature type="region of interest" description="Disordered" evidence="7">
    <location>
        <begin position="411"/>
        <end position="471"/>
    </location>
</feature>
<dbReference type="GO" id="GO:0007062">
    <property type="term" value="P:sister chromatid cohesion"/>
    <property type="evidence" value="ECO:0007669"/>
    <property type="project" value="InterPro"/>
</dbReference>
<dbReference type="RefSeq" id="WP_158036100.1">
    <property type="nucleotide sequence ID" value="NZ_BAAAZV010000017.1"/>
</dbReference>
<feature type="domain" description="SMC hinge" evidence="8">
    <location>
        <begin position="521"/>
        <end position="646"/>
    </location>
</feature>
<evidence type="ECO:0000256" key="7">
    <source>
        <dbReference type="SAM" id="MobiDB-lite"/>
    </source>
</evidence>
<evidence type="ECO:0000256" key="2">
    <source>
        <dbReference type="ARBA" id="ARBA00022741"/>
    </source>
</evidence>
<dbReference type="GO" id="GO:0007059">
    <property type="term" value="P:chromosome segregation"/>
    <property type="evidence" value="ECO:0007669"/>
    <property type="project" value="UniProtKB-UniRule"/>
</dbReference>
<sequence>MYVKTLTLKGFKSFAHTTTFEFEPGVTAVVGPNGSGKSNIVDALAWVMGEQGAKTLRGGKMEDVIFAGTAQRGPLGRAQVELTIDNTDGTLPIEYTEVTISRTLFRSGGSEYAINGESCRLLDVQELLSDTGLGREMHVIVGQGQLDQVLRATPEERRGFVEEAAGILKHRRRKERTMRKLQAMEANLQRVSDLTGELRRQLKPLGRQAEIARSAQHIQAEARDARSRLLAAELVALDRDLAELAAQRADLEHQQAALRERIDAARARQTELEATTASDELDAARTTVRRLESVAERLRSLDTLVEQRIALLAVVPQTLDIDVAGRSAQADAAEREAAALEARCAEQEGTLDRARAETQAAFEAVQAVDVQAAEQRQRAQARERRHTALAGAVEVAEGRVATAERQVQTQREAVAAAADRQRQAVAALPETEQATADPAGAGTGRGPGEPAADASPTAGLDRAHREASDALERAERVVADLRDRLASARSAADAHAARAAALAQALEVRDGTAAIIAEHPEGVLGRAADALQVTGGHEAAVSAALGDLADALLVDTPEHGARAIARARADALGRVTGVIAGTEDADAAASAATEASAAAPEPGITLPAGAVLAADIVTGPPGLVALLARTVIVAAADPDAAARTLAALPAGDWRVVTASGDVIGRSAVVGGGDPGASRLQLIARRDEALAAEEDERAGEAGLVAALHDAEARRDVARQTRDEALAALRAADAAAAQEARRLATLRARAEAARAEHARTRSRLDDLERDLAAARDAQTEAQERLETFEAEPAPEERPIDRQPDVDALEAARAAEMGVRIEVETLRERARGERARAAQLREEVARARQQAERQAREQARRRVQLEEAERVRRLVPPVVAHLHGTLDEARLRVAQAEVARSRQHGRLREVRETVTALEHETALLAERAHGLELREHEQRVRRDTAAERVRAELDVALDVLVAEYGPDVPVPVTGDWAEVDEGVETVPFDRDQQRLRLEKAERALRRLGRVNPLALEEYAALEARYTHMNDQLTDLRRTREELIAISDSLDERMSTIFTEAFADTRQAFDRILPVLFPGGRGRLTLTDPEHPLTTGIDLHIRPAGKRIERLSLLSGGERSLAAIALLVAIFIARPSPFYIMDEVEAALDDANLGRLLSVFAMLRKDSQLILITHQKRTMEIADALYGVSMRQDGVSAVVGQRMERDDGRAERNDE</sequence>
<dbReference type="Gene3D" id="3.40.50.300">
    <property type="entry name" value="P-loop containing nucleotide triphosphate hydrolases"/>
    <property type="match status" value="2"/>
</dbReference>
<feature type="coiled-coil region" evidence="6">
    <location>
        <begin position="234"/>
        <end position="357"/>
    </location>
</feature>
<dbReference type="PIRSF" id="PIRSF005719">
    <property type="entry name" value="SMC"/>
    <property type="match status" value="1"/>
</dbReference>
<dbReference type="InterPro" id="IPR027417">
    <property type="entry name" value="P-loop_NTPase"/>
</dbReference>
<comment type="function">
    <text evidence="6">Required for chromosome condensation and partitioning.</text>
</comment>
<evidence type="ECO:0000256" key="3">
    <source>
        <dbReference type="ARBA" id="ARBA00022840"/>
    </source>
</evidence>
<dbReference type="FunFam" id="3.40.50.300:FF:000984">
    <property type="entry name" value="Chromosome partition protein Smc"/>
    <property type="match status" value="1"/>
</dbReference>
<comment type="subunit">
    <text evidence="6">Homodimer.</text>
</comment>
<feature type="compositionally biased region" description="Low complexity" evidence="7">
    <location>
        <begin position="411"/>
        <end position="427"/>
    </location>
</feature>
<dbReference type="AlphaFoldDB" id="A0A7C8BRU7"/>
<dbReference type="PANTHER" id="PTHR43977">
    <property type="entry name" value="STRUCTURAL MAINTENANCE OF CHROMOSOMES PROTEIN 3"/>
    <property type="match status" value="1"/>
</dbReference>
<evidence type="ECO:0000256" key="5">
    <source>
        <dbReference type="ARBA" id="ARBA00023125"/>
    </source>
</evidence>
<keyword evidence="2 6" id="KW-0547">Nucleotide-binding</keyword>
<evidence type="ECO:0000256" key="6">
    <source>
        <dbReference type="HAMAP-Rule" id="MF_01894"/>
    </source>
</evidence>
<protein>
    <recommendedName>
        <fullName evidence="6">Chromosome partition protein Smc</fullName>
    </recommendedName>
</protein>
<dbReference type="Pfam" id="PF02463">
    <property type="entry name" value="SMC_N"/>
    <property type="match status" value="1"/>
</dbReference>
<dbReference type="GO" id="GO:0006260">
    <property type="term" value="P:DNA replication"/>
    <property type="evidence" value="ECO:0007669"/>
    <property type="project" value="UniProtKB-UniRule"/>
</dbReference>
<dbReference type="InterPro" id="IPR003395">
    <property type="entry name" value="RecF/RecN/SMC_N"/>
</dbReference>
<dbReference type="OrthoDB" id="9808768at2"/>
<feature type="compositionally biased region" description="Basic and acidic residues" evidence="7">
    <location>
        <begin position="774"/>
        <end position="785"/>
    </location>
</feature>
<comment type="similarity">
    <text evidence="6">Belongs to the SMC family.</text>
</comment>
<keyword evidence="4 6" id="KW-0175">Coiled coil</keyword>
<dbReference type="NCBIfam" id="TIGR02168">
    <property type="entry name" value="SMC_prok_B"/>
    <property type="match status" value="1"/>
</dbReference>
<evidence type="ECO:0000313" key="9">
    <source>
        <dbReference type="EMBL" id="KAB1632322.1"/>
    </source>
</evidence>
<dbReference type="Gene3D" id="1.20.1060.20">
    <property type="match status" value="1"/>
</dbReference>
<dbReference type="InterPro" id="IPR011890">
    <property type="entry name" value="SMC_prok"/>
</dbReference>
<dbReference type="InterPro" id="IPR010935">
    <property type="entry name" value="SMC_hinge"/>
</dbReference>
<dbReference type="GO" id="GO:0005737">
    <property type="term" value="C:cytoplasm"/>
    <property type="evidence" value="ECO:0007669"/>
    <property type="project" value="UniProtKB-SubCell"/>
</dbReference>
<evidence type="ECO:0000256" key="4">
    <source>
        <dbReference type="ARBA" id="ARBA00023054"/>
    </source>
</evidence>
<feature type="region of interest" description="Disordered" evidence="7">
    <location>
        <begin position="774"/>
        <end position="797"/>
    </location>
</feature>
<comment type="domain">
    <text evidence="6">Contains large globular domains required for ATP hydrolysis at each terminus and a third globular domain forming a flexible hinge near the middle of the molecule. These domains are separated by coiled-coil structures.</text>
</comment>
<evidence type="ECO:0000256" key="1">
    <source>
        <dbReference type="ARBA" id="ARBA00022490"/>
    </source>
</evidence>
<dbReference type="SUPFAM" id="SSF75553">
    <property type="entry name" value="Smc hinge domain"/>
    <property type="match status" value="1"/>
</dbReference>
<dbReference type="GO" id="GO:0005694">
    <property type="term" value="C:chromosome"/>
    <property type="evidence" value="ECO:0007669"/>
    <property type="project" value="InterPro"/>
</dbReference>
<dbReference type="GO" id="GO:0016887">
    <property type="term" value="F:ATP hydrolysis activity"/>
    <property type="evidence" value="ECO:0007669"/>
    <property type="project" value="InterPro"/>
</dbReference>
<dbReference type="InterPro" id="IPR036277">
    <property type="entry name" value="SMC_hinge_sf"/>
</dbReference>
<comment type="subcellular location">
    <subcellularLocation>
        <location evidence="6">Cytoplasm</location>
    </subcellularLocation>
</comment>
<dbReference type="EMBL" id="WBKA01000003">
    <property type="protein sequence ID" value="KAB1632322.1"/>
    <property type="molecule type" value="Genomic_DNA"/>
</dbReference>
<dbReference type="HAMAP" id="MF_01894">
    <property type="entry name" value="Smc_prok"/>
    <property type="match status" value="1"/>
</dbReference>